<evidence type="ECO:0000313" key="1">
    <source>
        <dbReference type="EMBL" id="SMD16261.1"/>
    </source>
</evidence>
<organism evidence="1 2">
    <name type="scientific">Sporomusa malonica</name>
    <dbReference type="NCBI Taxonomy" id="112901"/>
    <lineage>
        <taxon>Bacteria</taxon>
        <taxon>Bacillati</taxon>
        <taxon>Bacillota</taxon>
        <taxon>Negativicutes</taxon>
        <taxon>Selenomonadales</taxon>
        <taxon>Sporomusaceae</taxon>
        <taxon>Sporomusa</taxon>
    </lineage>
</organism>
<protein>
    <submittedName>
        <fullName evidence="1">Uncharacterized protein</fullName>
    </submittedName>
</protein>
<proteinExistence type="predicted"/>
<sequence>MQFKQEFEMTKDELEELIKKLPEILKELEMLIVFDKKINIEKT</sequence>
<accession>A0A1W2F2U0</accession>
<gene>
    <name evidence="1" type="ORF">SAMN04488500_1416</name>
</gene>
<name>A0A1W2F2U0_9FIRM</name>
<dbReference type="STRING" id="112901.SAMN04488500_1416"/>
<keyword evidence="2" id="KW-1185">Reference proteome</keyword>
<dbReference type="EMBL" id="FWXI01000041">
    <property type="protein sequence ID" value="SMD16261.1"/>
    <property type="molecule type" value="Genomic_DNA"/>
</dbReference>
<dbReference type="RefSeq" id="WP_139796380.1">
    <property type="nucleotide sequence ID" value="NZ_CP155572.1"/>
</dbReference>
<evidence type="ECO:0000313" key="2">
    <source>
        <dbReference type="Proteomes" id="UP000192738"/>
    </source>
</evidence>
<dbReference type="Proteomes" id="UP000192738">
    <property type="component" value="Unassembled WGS sequence"/>
</dbReference>
<reference evidence="1 2" key="1">
    <citation type="submission" date="2017-04" db="EMBL/GenBank/DDBJ databases">
        <authorList>
            <person name="Afonso C.L."/>
            <person name="Miller P.J."/>
            <person name="Scott M.A."/>
            <person name="Spackman E."/>
            <person name="Goraichik I."/>
            <person name="Dimitrov K.M."/>
            <person name="Suarez D.L."/>
            <person name="Swayne D.E."/>
        </authorList>
    </citation>
    <scope>NUCLEOTIDE SEQUENCE [LARGE SCALE GENOMIC DNA]</scope>
    <source>
        <strain evidence="1 2">DSM 5090</strain>
    </source>
</reference>
<dbReference type="AlphaFoldDB" id="A0A1W2F2U0"/>